<evidence type="ECO:0000313" key="1">
    <source>
        <dbReference type="EMBL" id="PSJ26185.1"/>
    </source>
</evidence>
<protein>
    <submittedName>
        <fullName evidence="1">Uncharacterized protein</fullName>
    </submittedName>
</protein>
<proteinExistence type="predicted"/>
<name>A0A9X7PFL1_9ACTN</name>
<gene>
    <name evidence="1" type="ORF">B7P34_24195</name>
</gene>
<keyword evidence="2" id="KW-1185">Reference proteome</keyword>
<comment type="caution">
    <text evidence="1">The sequence shown here is derived from an EMBL/GenBank/DDBJ whole genome shotgun (WGS) entry which is preliminary data.</text>
</comment>
<organism evidence="1 2">
    <name type="scientific">Streptosporangium nondiastaticum</name>
    <dbReference type="NCBI Taxonomy" id="35764"/>
    <lineage>
        <taxon>Bacteria</taxon>
        <taxon>Bacillati</taxon>
        <taxon>Actinomycetota</taxon>
        <taxon>Actinomycetes</taxon>
        <taxon>Streptosporangiales</taxon>
        <taxon>Streptosporangiaceae</taxon>
        <taxon>Streptosporangium</taxon>
    </lineage>
</organism>
<reference evidence="1 2" key="1">
    <citation type="submission" date="2018-03" db="EMBL/GenBank/DDBJ databases">
        <title>Chitinolytic properties of Streptosporangium nondiastaticum TBG75A20.</title>
        <authorList>
            <person name="Gayathri V."/>
            <person name="Shiburaj S."/>
        </authorList>
    </citation>
    <scope>NUCLEOTIDE SEQUENCE [LARGE SCALE GENOMIC DNA]</scope>
    <source>
        <strain evidence="1 2">TBG75A20</strain>
    </source>
</reference>
<accession>A0A9X7PFL1</accession>
<sequence>MAYRNGAFVVDTRDGRIVQVIGGTGGRVHVRPPGGGTEWDVPFGALRLATSAERAEVRRNPETQQRSGLADCPTCPELKAAWWEAENDGDEAKSGAALVALRRHWRVHMAEGAPA</sequence>
<dbReference type="Proteomes" id="UP000242427">
    <property type="component" value="Unassembled WGS sequence"/>
</dbReference>
<dbReference type="EMBL" id="PXWG01000083">
    <property type="protein sequence ID" value="PSJ26185.1"/>
    <property type="molecule type" value="Genomic_DNA"/>
</dbReference>
<dbReference type="AlphaFoldDB" id="A0A9X7PFL1"/>
<evidence type="ECO:0000313" key="2">
    <source>
        <dbReference type="Proteomes" id="UP000242427"/>
    </source>
</evidence>
<dbReference type="OrthoDB" id="4227988at2"/>